<feature type="signal peptide" evidence="1">
    <location>
        <begin position="1"/>
        <end position="19"/>
    </location>
</feature>
<accession>A0AA94HSJ6</accession>
<dbReference type="Proteomes" id="UP000182680">
    <property type="component" value="Unassembled WGS sequence"/>
</dbReference>
<sequence length="108" mass="11801">MLKTKIVAAAFLAMFVAGCGSSLECDSSDGKKYAKKIMQSYAQELGIKDPHISFESFKTMSADKKSCKCVVTAVMGDKSAESATGLKYALEFELPETADSRYYIEMIN</sequence>
<dbReference type="AlphaFoldDB" id="A0AA94HSJ6"/>
<reference evidence="3" key="1">
    <citation type="submission" date="2016-11" db="EMBL/GenBank/DDBJ databases">
        <authorList>
            <person name="Jaros S."/>
            <person name="Januszkiewicz K."/>
            <person name="Wedrychowicz H."/>
        </authorList>
    </citation>
    <scope>NUCLEOTIDE SEQUENCE [LARGE SCALE GENOMIC DNA]</scope>
    <source>
        <strain evidence="3">DSM 7057</strain>
    </source>
</reference>
<comment type="caution">
    <text evidence="2">The sequence shown here is derived from an EMBL/GenBank/DDBJ whole genome shotgun (WGS) entry which is preliminary data.</text>
</comment>
<name>A0AA94HSJ6_DESDE</name>
<dbReference type="EMBL" id="FPIW01000019">
    <property type="protein sequence ID" value="SFW45102.1"/>
    <property type="molecule type" value="Genomic_DNA"/>
</dbReference>
<gene>
    <name evidence="2" type="ORF">SAMN02910291_01346</name>
</gene>
<evidence type="ECO:0000313" key="3">
    <source>
        <dbReference type="Proteomes" id="UP000182680"/>
    </source>
</evidence>
<evidence type="ECO:0000313" key="2">
    <source>
        <dbReference type="EMBL" id="SFW45102.1"/>
    </source>
</evidence>
<proteinExistence type="predicted"/>
<feature type="chain" id="PRO_5041654643" description="Lipoprotein" evidence="1">
    <location>
        <begin position="20"/>
        <end position="108"/>
    </location>
</feature>
<keyword evidence="1" id="KW-0732">Signal</keyword>
<dbReference type="RefSeq" id="WP_012624259.1">
    <property type="nucleotide sequence ID" value="NZ_FPIW01000019.1"/>
</dbReference>
<dbReference type="PROSITE" id="PS51257">
    <property type="entry name" value="PROKAR_LIPOPROTEIN"/>
    <property type="match status" value="1"/>
</dbReference>
<organism evidence="2 3">
    <name type="scientific">Desulfovibrio desulfuricans</name>
    <dbReference type="NCBI Taxonomy" id="876"/>
    <lineage>
        <taxon>Bacteria</taxon>
        <taxon>Pseudomonadati</taxon>
        <taxon>Thermodesulfobacteriota</taxon>
        <taxon>Desulfovibrionia</taxon>
        <taxon>Desulfovibrionales</taxon>
        <taxon>Desulfovibrionaceae</taxon>
        <taxon>Desulfovibrio</taxon>
    </lineage>
</organism>
<evidence type="ECO:0008006" key="4">
    <source>
        <dbReference type="Google" id="ProtNLM"/>
    </source>
</evidence>
<protein>
    <recommendedName>
        <fullName evidence="4">Lipoprotein</fullName>
    </recommendedName>
</protein>
<evidence type="ECO:0000256" key="1">
    <source>
        <dbReference type="SAM" id="SignalP"/>
    </source>
</evidence>